<name>A0A6S6XR30_9PROT</name>
<sequence length="42" mass="4685">MSSKLLSIGAIGMPVHVLIDDWRRNGGEHTRTLCSVPPVRER</sequence>
<dbReference type="RefSeq" id="WP_269475901.1">
    <property type="nucleotide sequence ID" value="NZ_LR778301.1"/>
</dbReference>
<protein>
    <submittedName>
        <fullName evidence="1">Uncharacterized protein</fullName>
    </submittedName>
</protein>
<dbReference type="AlphaFoldDB" id="A0A6S6XR30"/>
<evidence type="ECO:0000313" key="1">
    <source>
        <dbReference type="EMBL" id="CAB1368391.1"/>
    </source>
</evidence>
<reference evidence="1 2" key="1">
    <citation type="submission" date="2020-03" db="EMBL/GenBank/DDBJ databases">
        <authorList>
            <consortium name="Genoscope - CEA"/>
            <person name="William W."/>
        </authorList>
    </citation>
    <scope>NUCLEOTIDE SEQUENCE [LARGE SCALE GENOMIC DNA]</scope>
    <source>
        <strain evidence="2">DSM 16959</strain>
    </source>
</reference>
<proteinExistence type="predicted"/>
<keyword evidence="2" id="KW-1185">Reference proteome</keyword>
<gene>
    <name evidence="1" type="ORF">DENOEST_1226</name>
</gene>
<accession>A0A6S6XR30</accession>
<dbReference type="KEGG" id="doe:DENOEST_1226"/>
<dbReference type="Proteomes" id="UP000515733">
    <property type="component" value="Chromosome"/>
</dbReference>
<dbReference type="EMBL" id="LR778301">
    <property type="protein sequence ID" value="CAB1368391.1"/>
    <property type="molecule type" value="Genomic_DNA"/>
</dbReference>
<organism evidence="1 2">
    <name type="scientific">Denitratisoma oestradiolicum</name>
    <dbReference type="NCBI Taxonomy" id="311182"/>
    <lineage>
        <taxon>Bacteria</taxon>
        <taxon>Pseudomonadati</taxon>
        <taxon>Pseudomonadota</taxon>
        <taxon>Betaproteobacteria</taxon>
        <taxon>Nitrosomonadales</taxon>
        <taxon>Sterolibacteriaceae</taxon>
        <taxon>Denitratisoma</taxon>
    </lineage>
</organism>
<evidence type="ECO:0000313" key="2">
    <source>
        <dbReference type="Proteomes" id="UP000515733"/>
    </source>
</evidence>